<dbReference type="KEGG" id="ahg:AHOG_15215"/>
<protein>
    <submittedName>
        <fullName evidence="3">Alpha/beta hydrolase family protein</fullName>
    </submittedName>
</protein>
<dbReference type="Pfam" id="PF12697">
    <property type="entry name" value="Abhydrolase_6"/>
    <property type="match status" value="1"/>
</dbReference>
<dbReference type="EMBL" id="CP022521">
    <property type="protein sequence ID" value="ASO20669.1"/>
    <property type="molecule type" value="Genomic_DNA"/>
</dbReference>
<organism evidence="3 4">
    <name type="scientific">Actinoalloteichus hoggarensis</name>
    <dbReference type="NCBI Taxonomy" id="1470176"/>
    <lineage>
        <taxon>Bacteria</taxon>
        <taxon>Bacillati</taxon>
        <taxon>Actinomycetota</taxon>
        <taxon>Actinomycetes</taxon>
        <taxon>Pseudonocardiales</taxon>
        <taxon>Pseudonocardiaceae</taxon>
        <taxon>Actinoalloteichus</taxon>
    </lineage>
</organism>
<reference evidence="3 4" key="1">
    <citation type="submission" date="2017-07" db="EMBL/GenBank/DDBJ databases">
        <title>Complete genome sequence of Actinoalloteichus hoggarensis DSM 45943, type strain of Actinoalloteichus hoggarensis.</title>
        <authorList>
            <person name="Ruckert C."/>
            <person name="Nouioui I."/>
            <person name="Willmese J."/>
            <person name="van Wezel G."/>
            <person name="Klenk H.-P."/>
            <person name="Kalinowski J."/>
            <person name="Zotchev S.B."/>
        </authorList>
    </citation>
    <scope>NUCLEOTIDE SEQUENCE [LARGE SCALE GENOMIC DNA]</scope>
    <source>
        <strain evidence="3 4">DSM 45943</strain>
    </source>
</reference>
<dbReference type="SUPFAM" id="SSF53474">
    <property type="entry name" value="alpha/beta-Hydrolases"/>
    <property type="match status" value="1"/>
</dbReference>
<evidence type="ECO:0000313" key="3">
    <source>
        <dbReference type="EMBL" id="ASO20669.1"/>
    </source>
</evidence>
<dbReference type="InterPro" id="IPR029058">
    <property type="entry name" value="AB_hydrolase_fold"/>
</dbReference>
<evidence type="ECO:0000256" key="1">
    <source>
        <dbReference type="SAM" id="MobiDB-lite"/>
    </source>
</evidence>
<keyword evidence="4" id="KW-1185">Reference proteome</keyword>
<dbReference type="InterPro" id="IPR000073">
    <property type="entry name" value="AB_hydrolase_1"/>
</dbReference>
<gene>
    <name evidence="3" type="ORF">AHOG_15215</name>
</gene>
<feature type="region of interest" description="Disordered" evidence="1">
    <location>
        <begin position="201"/>
        <end position="224"/>
    </location>
</feature>
<dbReference type="AlphaFoldDB" id="A0A221W4Z7"/>
<dbReference type="GO" id="GO:0016787">
    <property type="term" value="F:hydrolase activity"/>
    <property type="evidence" value="ECO:0007669"/>
    <property type="project" value="UniProtKB-KW"/>
</dbReference>
<keyword evidence="3" id="KW-0378">Hydrolase</keyword>
<proteinExistence type="predicted"/>
<evidence type="ECO:0000259" key="2">
    <source>
        <dbReference type="Pfam" id="PF12697"/>
    </source>
</evidence>
<sequence length="224" mass="24293">MIGLELPGHESDDIPEHPMRTAVERVREAVLDRPEPPLLVGLSYLGAAVVLRAAAGLGAAVRGVVVSGYSFTVDQTTLRRWLTGFTRMAQTQPRSAAHFAALHGPRWPRLLSATLDELGDGCLALPDRDDLARLESPVMLVNGALLENERRAVEPASRAGADVAVVAGAGHVVPQDSPRTFAALIEEFTVRIDERRTVFHHRRQTSDQARVPWSSDAERDSASA</sequence>
<evidence type="ECO:0000313" key="4">
    <source>
        <dbReference type="Proteomes" id="UP000204221"/>
    </source>
</evidence>
<dbReference type="Gene3D" id="3.40.50.1820">
    <property type="entry name" value="alpha/beta hydrolase"/>
    <property type="match status" value="1"/>
</dbReference>
<dbReference type="Proteomes" id="UP000204221">
    <property type="component" value="Chromosome"/>
</dbReference>
<name>A0A221W4Z7_9PSEU</name>
<accession>A0A221W4Z7</accession>
<dbReference type="RefSeq" id="WP_169725865.1">
    <property type="nucleotide sequence ID" value="NZ_CP022521.1"/>
</dbReference>
<feature type="domain" description="AB hydrolase-1" evidence="2">
    <location>
        <begin position="5"/>
        <end position="183"/>
    </location>
</feature>